<dbReference type="Pfam" id="PF00158">
    <property type="entry name" value="Sigma54_activat"/>
    <property type="match status" value="1"/>
</dbReference>
<keyword evidence="2" id="KW-0067">ATP-binding</keyword>
<dbReference type="SMART" id="SM00382">
    <property type="entry name" value="AAA"/>
    <property type="match status" value="1"/>
</dbReference>
<dbReference type="PROSITE" id="PS00675">
    <property type="entry name" value="SIGMA54_INTERACT_1"/>
    <property type="match status" value="1"/>
</dbReference>
<dbReference type="InterPro" id="IPR025662">
    <property type="entry name" value="Sigma_54_int_dom_ATP-bd_1"/>
</dbReference>
<dbReference type="Gene3D" id="3.40.50.300">
    <property type="entry name" value="P-loop containing nucleotide triphosphate hydrolases"/>
    <property type="match status" value="1"/>
</dbReference>
<dbReference type="InterPro" id="IPR002197">
    <property type="entry name" value="HTH_Fis"/>
</dbReference>
<feature type="modified residue" description="4-aspartylphosphate" evidence="6">
    <location>
        <position position="51"/>
    </location>
</feature>
<dbReference type="InterPro" id="IPR003593">
    <property type="entry name" value="AAA+_ATPase"/>
</dbReference>
<dbReference type="Proteomes" id="UP001596142">
    <property type="component" value="Unassembled WGS sequence"/>
</dbReference>
<dbReference type="Pfam" id="PF25601">
    <property type="entry name" value="AAA_lid_14"/>
    <property type="match status" value="1"/>
</dbReference>
<dbReference type="InterPro" id="IPR025943">
    <property type="entry name" value="Sigma_54_int_dom_ATP-bd_2"/>
</dbReference>
<dbReference type="Gene3D" id="1.10.8.60">
    <property type="match status" value="1"/>
</dbReference>
<proteinExistence type="predicted"/>
<evidence type="ECO:0000256" key="3">
    <source>
        <dbReference type="ARBA" id="ARBA00023015"/>
    </source>
</evidence>
<dbReference type="InterPro" id="IPR027417">
    <property type="entry name" value="P-loop_NTPase"/>
</dbReference>
<evidence type="ECO:0000256" key="4">
    <source>
        <dbReference type="ARBA" id="ARBA00023125"/>
    </source>
</evidence>
<evidence type="ECO:0000313" key="9">
    <source>
        <dbReference type="EMBL" id="MFC5711321.1"/>
    </source>
</evidence>
<dbReference type="SUPFAM" id="SSF46689">
    <property type="entry name" value="Homeodomain-like"/>
    <property type="match status" value="1"/>
</dbReference>
<dbReference type="PROSITE" id="PS50110">
    <property type="entry name" value="RESPONSE_REGULATORY"/>
    <property type="match status" value="1"/>
</dbReference>
<dbReference type="PRINTS" id="PR01590">
    <property type="entry name" value="HTHFIS"/>
</dbReference>
<dbReference type="Pfam" id="PF02954">
    <property type="entry name" value="HTH_8"/>
    <property type="match status" value="1"/>
</dbReference>
<dbReference type="RefSeq" id="WP_385937383.1">
    <property type="nucleotide sequence ID" value="NZ_JBHSOZ010000002.1"/>
</dbReference>
<evidence type="ECO:0000256" key="2">
    <source>
        <dbReference type="ARBA" id="ARBA00022840"/>
    </source>
</evidence>
<feature type="domain" description="Response regulatory" evidence="8">
    <location>
        <begin position="3"/>
        <end position="116"/>
    </location>
</feature>
<keyword evidence="1" id="KW-0547">Nucleotide-binding</keyword>
<dbReference type="InterPro" id="IPR025944">
    <property type="entry name" value="Sigma_54_int_dom_CS"/>
</dbReference>
<dbReference type="EMBL" id="JBHSOZ010000002">
    <property type="protein sequence ID" value="MFC5711321.1"/>
    <property type="molecule type" value="Genomic_DNA"/>
</dbReference>
<keyword evidence="10" id="KW-1185">Reference proteome</keyword>
<dbReference type="InterPro" id="IPR002078">
    <property type="entry name" value="Sigma_54_int"/>
</dbReference>
<keyword evidence="5" id="KW-0804">Transcription</keyword>
<dbReference type="PROSITE" id="PS00676">
    <property type="entry name" value="SIGMA54_INTERACT_2"/>
    <property type="match status" value="1"/>
</dbReference>
<dbReference type="SUPFAM" id="SSF52540">
    <property type="entry name" value="P-loop containing nucleoside triphosphate hydrolases"/>
    <property type="match status" value="1"/>
</dbReference>
<comment type="caution">
    <text evidence="9">The sequence shown here is derived from an EMBL/GenBank/DDBJ whole genome shotgun (WGS) entry which is preliminary data.</text>
</comment>
<dbReference type="Gene3D" id="1.10.10.60">
    <property type="entry name" value="Homeodomain-like"/>
    <property type="match status" value="1"/>
</dbReference>
<evidence type="ECO:0000256" key="5">
    <source>
        <dbReference type="ARBA" id="ARBA00023163"/>
    </source>
</evidence>
<dbReference type="Pfam" id="PF00072">
    <property type="entry name" value="Response_reg"/>
    <property type="match status" value="1"/>
</dbReference>
<keyword evidence="6" id="KW-0597">Phosphoprotein</keyword>
<dbReference type="SUPFAM" id="SSF52172">
    <property type="entry name" value="CheY-like"/>
    <property type="match status" value="1"/>
</dbReference>
<dbReference type="InterPro" id="IPR009057">
    <property type="entry name" value="Homeodomain-like_sf"/>
</dbReference>
<protein>
    <submittedName>
        <fullName evidence="9">Sigma-54-dependent transcriptional regulator</fullName>
    </submittedName>
</protein>
<evidence type="ECO:0000256" key="6">
    <source>
        <dbReference type="PROSITE-ProRule" id="PRU00169"/>
    </source>
</evidence>
<evidence type="ECO:0000313" key="10">
    <source>
        <dbReference type="Proteomes" id="UP001596142"/>
    </source>
</evidence>
<organism evidence="9 10">
    <name type="scientific">Thalassorhabdus alkalitolerans</name>
    <dbReference type="NCBI Taxonomy" id="2282697"/>
    <lineage>
        <taxon>Bacteria</taxon>
        <taxon>Bacillati</taxon>
        <taxon>Bacillota</taxon>
        <taxon>Bacilli</taxon>
        <taxon>Bacillales</taxon>
        <taxon>Bacillaceae</taxon>
        <taxon>Thalassorhabdus</taxon>
    </lineage>
</organism>
<dbReference type="InterPro" id="IPR011006">
    <property type="entry name" value="CheY-like_superfamily"/>
</dbReference>
<accession>A0ABW0YI25</accession>
<gene>
    <name evidence="9" type="ORF">ACFPU1_00850</name>
</gene>
<dbReference type="CDD" id="cd00009">
    <property type="entry name" value="AAA"/>
    <property type="match status" value="1"/>
</dbReference>
<keyword evidence="4" id="KW-0238">DNA-binding</keyword>
<feature type="domain" description="Sigma-54 factor interaction" evidence="7">
    <location>
        <begin position="141"/>
        <end position="370"/>
    </location>
</feature>
<sequence>MKRILIIDDEPSICASLEFALEDEYEVASTTDPDQGVQLIKESHYHLCLLDLKIGNRDGLDVLQEIKQEKPGMIVIMITAYGTIESSVNALHLGAYSYLTKPVNTEELTSVIRRALHYNELNHQVEYLTQELEKKYSKDGMIGSSQSMAKVYQMIDKVKEVDTNVLITGESGTGKELVARAVHFSGKRKREHFEVVNCAAIPEHLLESELFGYEKGAFTGATASKQGKFQLANKGTMFLDEIGDMSLALQAKLLRVLQLKEVTPLGSNRTEKLDVRVIAATNKDLSKAVANGEFREDLYFRMNVIQIELPPLRERKEDLPYLIRHFLNIYNKELGKGIKGLTKPAETSLLQHSYPGNIRELANIVEASMVIAEGDMIEIDDLPPYLNKGKTLEVSREQAAKAFVGLTMKEVEKEVIQATLKKMKGSRKNTASMLGISERGLRDKIKQYNLSGS</sequence>
<dbReference type="Gene3D" id="3.40.50.2300">
    <property type="match status" value="1"/>
</dbReference>
<evidence type="ECO:0000256" key="1">
    <source>
        <dbReference type="ARBA" id="ARBA00022741"/>
    </source>
</evidence>
<name>A0ABW0YI25_9BACI</name>
<dbReference type="PROSITE" id="PS50045">
    <property type="entry name" value="SIGMA54_INTERACT_4"/>
    <property type="match status" value="1"/>
</dbReference>
<dbReference type="InterPro" id="IPR001789">
    <property type="entry name" value="Sig_transdc_resp-reg_receiver"/>
</dbReference>
<evidence type="ECO:0000259" key="8">
    <source>
        <dbReference type="PROSITE" id="PS50110"/>
    </source>
</evidence>
<dbReference type="SMART" id="SM00448">
    <property type="entry name" value="REC"/>
    <property type="match status" value="1"/>
</dbReference>
<evidence type="ECO:0000259" key="7">
    <source>
        <dbReference type="PROSITE" id="PS50045"/>
    </source>
</evidence>
<dbReference type="PANTHER" id="PTHR32071">
    <property type="entry name" value="TRANSCRIPTIONAL REGULATORY PROTEIN"/>
    <property type="match status" value="1"/>
</dbReference>
<reference evidence="10" key="1">
    <citation type="journal article" date="2019" name="Int. J. Syst. Evol. Microbiol.">
        <title>The Global Catalogue of Microorganisms (GCM) 10K type strain sequencing project: providing services to taxonomists for standard genome sequencing and annotation.</title>
        <authorList>
            <consortium name="The Broad Institute Genomics Platform"/>
            <consortium name="The Broad Institute Genome Sequencing Center for Infectious Disease"/>
            <person name="Wu L."/>
            <person name="Ma J."/>
        </authorList>
    </citation>
    <scope>NUCLEOTIDE SEQUENCE [LARGE SCALE GENOMIC DNA]</scope>
    <source>
        <strain evidence="10">CECT 7184</strain>
    </source>
</reference>
<dbReference type="PROSITE" id="PS00688">
    <property type="entry name" value="SIGMA54_INTERACT_3"/>
    <property type="match status" value="1"/>
</dbReference>
<dbReference type="InterPro" id="IPR058031">
    <property type="entry name" value="AAA_lid_NorR"/>
</dbReference>
<keyword evidence="3" id="KW-0805">Transcription regulation</keyword>